<reference evidence="4" key="5">
    <citation type="submission" date="2018-04" db="UniProtKB">
        <authorList>
            <consortium name="EnsemblFungi"/>
        </authorList>
    </citation>
    <scope>IDENTIFICATION</scope>
    <source>
        <strain evidence="4">R3-111a-1</strain>
    </source>
</reference>
<protein>
    <submittedName>
        <fullName evidence="3 4">Uncharacterized protein</fullName>
    </submittedName>
</protein>
<feature type="chain" id="PRO_5015094810" evidence="2">
    <location>
        <begin position="20"/>
        <end position="206"/>
    </location>
</feature>
<dbReference type="AlphaFoldDB" id="J3P2C1"/>
<evidence type="ECO:0000313" key="3">
    <source>
        <dbReference type="EMBL" id="EJT73813.1"/>
    </source>
</evidence>
<feature type="compositionally biased region" description="Gly residues" evidence="1">
    <location>
        <begin position="100"/>
        <end position="109"/>
    </location>
</feature>
<name>J3P2C1_GAET3</name>
<evidence type="ECO:0000313" key="5">
    <source>
        <dbReference type="Proteomes" id="UP000006039"/>
    </source>
</evidence>
<accession>J3P2C1</accession>
<proteinExistence type="predicted"/>
<dbReference type="Proteomes" id="UP000006039">
    <property type="component" value="Unassembled WGS sequence"/>
</dbReference>
<evidence type="ECO:0000256" key="1">
    <source>
        <dbReference type="SAM" id="MobiDB-lite"/>
    </source>
</evidence>
<reference evidence="5" key="1">
    <citation type="submission" date="2010-07" db="EMBL/GenBank/DDBJ databases">
        <title>The genome sequence of Gaeumannomyces graminis var. tritici strain R3-111a-1.</title>
        <authorList>
            <consortium name="The Broad Institute Genome Sequencing Platform"/>
            <person name="Ma L.-J."/>
            <person name="Dead R."/>
            <person name="Young S."/>
            <person name="Zeng Q."/>
            <person name="Koehrsen M."/>
            <person name="Alvarado L."/>
            <person name="Berlin A."/>
            <person name="Chapman S.B."/>
            <person name="Chen Z."/>
            <person name="Freedman E."/>
            <person name="Gellesch M."/>
            <person name="Goldberg J."/>
            <person name="Griggs A."/>
            <person name="Gujja S."/>
            <person name="Heilman E.R."/>
            <person name="Heiman D."/>
            <person name="Hepburn T."/>
            <person name="Howarth C."/>
            <person name="Jen D."/>
            <person name="Larson L."/>
            <person name="Mehta T."/>
            <person name="Neiman D."/>
            <person name="Pearson M."/>
            <person name="Roberts A."/>
            <person name="Saif S."/>
            <person name="Shea T."/>
            <person name="Shenoy N."/>
            <person name="Sisk P."/>
            <person name="Stolte C."/>
            <person name="Sykes S."/>
            <person name="Walk T."/>
            <person name="White J."/>
            <person name="Yandava C."/>
            <person name="Haas B."/>
            <person name="Nusbaum C."/>
            <person name="Birren B."/>
        </authorList>
    </citation>
    <scope>NUCLEOTIDE SEQUENCE [LARGE SCALE GENOMIC DNA]</scope>
    <source>
        <strain evidence="5">R3-111a-1</strain>
    </source>
</reference>
<organism evidence="3">
    <name type="scientific">Gaeumannomyces tritici (strain R3-111a-1)</name>
    <name type="common">Wheat and barley take-all root rot fungus</name>
    <name type="synonym">Gaeumannomyces graminis var. tritici</name>
    <dbReference type="NCBI Taxonomy" id="644352"/>
    <lineage>
        <taxon>Eukaryota</taxon>
        <taxon>Fungi</taxon>
        <taxon>Dikarya</taxon>
        <taxon>Ascomycota</taxon>
        <taxon>Pezizomycotina</taxon>
        <taxon>Sordariomycetes</taxon>
        <taxon>Sordariomycetidae</taxon>
        <taxon>Magnaporthales</taxon>
        <taxon>Magnaporthaceae</taxon>
        <taxon>Gaeumannomyces</taxon>
    </lineage>
</organism>
<reference evidence="4" key="4">
    <citation type="journal article" date="2015" name="G3 (Bethesda)">
        <title>Genome sequences of three phytopathogenic species of the Magnaporthaceae family of fungi.</title>
        <authorList>
            <person name="Okagaki L.H."/>
            <person name="Nunes C.C."/>
            <person name="Sailsbery J."/>
            <person name="Clay B."/>
            <person name="Brown D."/>
            <person name="John T."/>
            <person name="Oh Y."/>
            <person name="Young N."/>
            <person name="Fitzgerald M."/>
            <person name="Haas B.J."/>
            <person name="Zeng Q."/>
            <person name="Young S."/>
            <person name="Adiconis X."/>
            <person name="Fan L."/>
            <person name="Levin J.Z."/>
            <person name="Mitchell T.K."/>
            <person name="Okubara P.A."/>
            <person name="Farman M.L."/>
            <person name="Kohn L.M."/>
            <person name="Birren B."/>
            <person name="Ma L.-J."/>
            <person name="Dean R.A."/>
        </authorList>
    </citation>
    <scope>NUCLEOTIDE SEQUENCE</scope>
    <source>
        <strain evidence="4">R3-111a-1</strain>
    </source>
</reference>
<dbReference type="HOGENOM" id="CLU_1332003_0_0_1"/>
<gene>
    <name evidence="4" type="primary">20348126</name>
    <name evidence="3" type="ORF">GGTG_07668</name>
</gene>
<sequence>MVHLKNVALLALAASIASAAPVVKNSVRSVRSERLQDVERFGHASGARGPHRLPKGMWPGWQDGAPPPSANSGGDGAHAAVSSAGPGSSSAQADPYHSRGTGGGGGGDGVAATKAKASGTTTASGPRATATAAGGVYPPFGASPTQLPGASSSSDRGQRDSGPLAPNPMYNADRGSDVGGEAGVSVGDEGVVQEVDATTAGAGDWY</sequence>
<feature type="compositionally biased region" description="Low complexity" evidence="1">
    <location>
        <begin position="77"/>
        <end position="93"/>
    </location>
</feature>
<reference evidence="3" key="3">
    <citation type="submission" date="2010-09" db="EMBL/GenBank/DDBJ databases">
        <title>Annotation of Gaeumannomyces graminis var. tritici R3-111a-1.</title>
        <authorList>
            <consortium name="The Broad Institute Genome Sequencing Platform"/>
            <person name="Ma L.-J."/>
            <person name="Dead R."/>
            <person name="Young S.K."/>
            <person name="Zeng Q."/>
            <person name="Gargeya S."/>
            <person name="Fitzgerald M."/>
            <person name="Haas B."/>
            <person name="Abouelleil A."/>
            <person name="Alvarado L."/>
            <person name="Arachchi H.M."/>
            <person name="Berlin A."/>
            <person name="Brown A."/>
            <person name="Chapman S.B."/>
            <person name="Chen Z."/>
            <person name="Dunbar C."/>
            <person name="Freedman E."/>
            <person name="Gearin G."/>
            <person name="Gellesch M."/>
            <person name="Goldberg J."/>
            <person name="Griggs A."/>
            <person name="Gujja S."/>
            <person name="Heiman D."/>
            <person name="Howarth C."/>
            <person name="Larson L."/>
            <person name="Lui A."/>
            <person name="MacDonald P.J.P."/>
            <person name="Mehta T."/>
            <person name="Montmayeur A."/>
            <person name="Murphy C."/>
            <person name="Neiman D."/>
            <person name="Pearson M."/>
            <person name="Priest M."/>
            <person name="Roberts A."/>
            <person name="Saif S."/>
            <person name="Shea T."/>
            <person name="Shenoy N."/>
            <person name="Sisk P."/>
            <person name="Stolte C."/>
            <person name="Sykes S."/>
            <person name="Yandava C."/>
            <person name="Wortman J."/>
            <person name="Nusbaum C."/>
            <person name="Birren B."/>
        </authorList>
    </citation>
    <scope>NUCLEOTIDE SEQUENCE</scope>
    <source>
        <strain evidence="3">R3-111a-1</strain>
    </source>
</reference>
<dbReference type="GeneID" id="20348126"/>
<dbReference type="EnsemblFungi" id="EJT73813">
    <property type="protein sequence ID" value="EJT73813"/>
    <property type="gene ID" value="GGTG_07668"/>
</dbReference>
<feature type="signal peptide" evidence="2">
    <location>
        <begin position="1"/>
        <end position="19"/>
    </location>
</feature>
<feature type="compositionally biased region" description="Low complexity" evidence="1">
    <location>
        <begin position="111"/>
        <end position="125"/>
    </location>
</feature>
<feature type="region of interest" description="Disordered" evidence="1">
    <location>
        <begin position="40"/>
        <end position="206"/>
    </location>
</feature>
<keyword evidence="5" id="KW-1185">Reference proteome</keyword>
<dbReference type="RefSeq" id="XP_009223757.1">
    <property type="nucleotide sequence ID" value="XM_009225493.1"/>
</dbReference>
<reference evidence="3" key="2">
    <citation type="submission" date="2010-07" db="EMBL/GenBank/DDBJ databases">
        <authorList>
            <consortium name="The Broad Institute Genome Sequencing Platform"/>
            <consortium name="Broad Institute Genome Sequencing Center for Infectious Disease"/>
            <person name="Ma L.-J."/>
            <person name="Dead R."/>
            <person name="Young S."/>
            <person name="Zeng Q."/>
            <person name="Koehrsen M."/>
            <person name="Alvarado L."/>
            <person name="Berlin A."/>
            <person name="Chapman S.B."/>
            <person name="Chen Z."/>
            <person name="Freedman E."/>
            <person name="Gellesch M."/>
            <person name="Goldberg J."/>
            <person name="Griggs A."/>
            <person name="Gujja S."/>
            <person name="Heilman E.R."/>
            <person name="Heiman D."/>
            <person name="Hepburn T."/>
            <person name="Howarth C."/>
            <person name="Jen D."/>
            <person name="Larson L."/>
            <person name="Mehta T."/>
            <person name="Neiman D."/>
            <person name="Pearson M."/>
            <person name="Roberts A."/>
            <person name="Saif S."/>
            <person name="Shea T."/>
            <person name="Shenoy N."/>
            <person name="Sisk P."/>
            <person name="Stolte C."/>
            <person name="Sykes S."/>
            <person name="Walk T."/>
            <person name="White J."/>
            <person name="Yandava C."/>
            <person name="Haas B."/>
            <person name="Nusbaum C."/>
            <person name="Birren B."/>
        </authorList>
    </citation>
    <scope>NUCLEOTIDE SEQUENCE</scope>
    <source>
        <strain evidence="3">R3-111a-1</strain>
    </source>
</reference>
<evidence type="ECO:0000313" key="4">
    <source>
        <dbReference type="EnsemblFungi" id="EJT73813"/>
    </source>
</evidence>
<dbReference type="VEuPathDB" id="FungiDB:GGTG_07668"/>
<dbReference type="EMBL" id="GL385398">
    <property type="protein sequence ID" value="EJT73813.1"/>
    <property type="molecule type" value="Genomic_DNA"/>
</dbReference>
<evidence type="ECO:0000256" key="2">
    <source>
        <dbReference type="SAM" id="SignalP"/>
    </source>
</evidence>
<keyword evidence="2" id="KW-0732">Signal</keyword>